<sequence length="132" mass="15411">MSAMERKALAVAAYVLLNACWILYVFKAYRSTEKFHLQSDLLPAYDERINDVEQQFQQALSTLSRTCQGSECARSELLRYNIFQRQTVAVHVGMAMRFVSLLQEYEKKHCGNNEKLISSELSYCKFVIWIQR</sequence>
<evidence type="ECO:0000313" key="2">
    <source>
        <dbReference type="EMBL" id="EKX31907.1"/>
    </source>
</evidence>
<name>L1I762_GUITC</name>
<proteinExistence type="predicted"/>
<dbReference type="RefSeq" id="XP_005818887.1">
    <property type="nucleotide sequence ID" value="XM_005818830.1"/>
</dbReference>
<organism evidence="2">
    <name type="scientific">Guillardia theta (strain CCMP2712)</name>
    <name type="common">Cryptophyte</name>
    <dbReference type="NCBI Taxonomy" id="905079"/>
    <lineage>
        <taxon>Eukaryota</taxon>
        <taxon>Cryptophyceae</taxon>
        <taxon>Pyrenomonadales</taxon>
        <taxon>Geminigeraceae</taxon>
        <taxon>Guillardia</taxon>
    </lineage>
</organism>
<keyword evidence="4" id="KW-1185">Reference proteome</keyword>
<dbReference type="AlphaFoldDB" id="L1I762"/>
<feature type="transmembrane region" description="Helical" evidence="1">
    <location>
        <begin position="6"/>
        <end position="26"/>
    </location>
</feature>
<reference evidence="2 4" key="1">
    <citation type="journal article" date="2012" name="Nature">
        <title>Algal genomes reveal evolutionary mosaicism and the fate of nucleomorphs.</title>
        <authorList>
            <consortium name="DOE Joint Genome Institute"/>
            <person name="Curtis B.A."/>
            <person name="Tanifuji G."/>
            <person name="Burki F."/>
            <person name="Gruber A."/>
            <person name="Irimia M."/>
            <person name="Maruyama S."/>
            <person name="Arias M.C."/>
            <person name="Ball S.G."/>
            <person name="Gile G.H."/>
            <person name="Hirakawa Y."/>
            <person name="Hopkins J.F."/>
            <person name="Kuo A."/>
            <person name="Rensing S.A."/>
            <person name="Schmutz J."/>
            <person name="Symeonidi A."/>
            <person name="Elias M."/>
            <person name="Eveleigh R.J."/>
            <person name="Herman E.K."/>
            <person name="Klute M.J."/>
            <person name="Nakayama T."/>
            <person name="Obornik M."/>
            <person name="Reyes-Prieto A."/>
            <person name="Armbrust E.V."/>
            <person name="Aves S.J."/>
            <person name="Beiko R.G."/>
            <person name="Coutinho P."/>
            <person name="Dacks J.B."/>
            <person name="Durnford D.G."/>
            <person name="Fast N.M."/>
            <person name="Green B.R."/>
            <person name="Grisdale C.J."/>
            <person name="Hempel F."/>
            <person name="Henrissat B."/>
            <person name="Hoppner M.P."/>
            <person name="Ishida K."/>
            <person name="Kim E."/>
            <person name="Koreny L."/>
            <person name="Kroth P.G."/>
            <person name="Liu Y."/>
            <person name="Malik S.B."/>
            <person name="Maier U.G."/>
            <person name="McRose D."/>
            <person name="Mock T."/>
            <person name="Neilson J.A."/>
            <person name="Onodera N.T."/>
            <person name="Poole A.M."/>
            <person name="Pritham E.J."/>
            <person name="Richards T.A."/>
            <person name="Rocap G."/>
            <person name="Roy S.W."/>
            <person name="Sarai C."/>
            <person name="Schaack S."/>
            <person name="Shirato S."/>
            <person name="Slamovits C.H."/>
            <person name="Spencer D.F."/>
            <person name="Suzuki S."/>
            <person name="Worden A.Z."/>
            <person name="Zauner S."/>
            <person name="Barry K."/>
            <person name="Bell C."/>
            <person name="Bharti A.K."/>
            <person name="Crow J.A."/>
            <person name="Grimwood J."/>
            <person name="Kramer R."/>
            <person name="Lindquist E."/>
            <person name="Lucas S."/>
            <person name="Salamov A."/>
            <person name="McFadden G.I."/>
            <person name="Lane C.E."/>
            <person name="Keeling P.J."/>
            <person name="Gray M.W."/>
            <person name="Grigoriev I.V."/>
            <person name="Archibald J.M."/>
        </authorList>
    </citation>
    <scope>NUCLEOTIDE SEQUENCE</scope>
    <source>
        <strain evidence="2 4">CCMP2712</strain>
    </source>
</reference>
<evidence type="ECO:0000313" key="3">
    <source>
        <dbReference type="EnsemblProtists" id="EKX31907"/>
    </source>
</evidence>
<keyword evidence="1" id="KW-0472">Membrane</keyword>
<keyword evidence="1" id="KW-1133">Transmembrane helix</keyword>
<dbReference type="GeneID" id="17288637"/>
<accession>L1I762</accession>
<reference evidence="4" key="2">
    <citation type="submission" date="2012-11" db="EMBL/GenBank/DDBJ databases">
        <authorList>
            <person name="Kuo A."/>
            <person name="Curtis B.A."/>
            <person name="Tanifuji G."/>
            <person name="Burki F."/>
            <person name="Gruber A."/>
            <person name="Irimia M."/>
            <person name="Maruyama S."/>
            <person name="Arias M.C."/>
            <person name="Ball S.G."/>
            <person name="Gile G.H."/>
            <person name="Hirakawa Y."/>
            <person name="Hopkins J.F."/>
            <person name="Rensing S.A."/>
            <person name="Schmutz J."/>
            <person name="Symeonidi A."/>
            <person name="Elias M."/>
            <person name="Eveleigh R.J."/>
            <person name="Herman E.K."/>
            <person name="Klute M.J."/>
            <person name="Nakayama T."/>
            <person name="Obornik M."/>
            <person name="Reyes-Prieto A."/>
            <person name="Armbrust E.V."/>
            <person name="Aves S.J."/>
            <person name="Beiko R.G."/>
            <person name="Coutinho P."/>
            <person name="Dacks J.B."/>
            <person name="Durnford D.G."/>
            <person name="Fast N.M."/>
            <person name="Green B.R."/>
            <person name="Grisdale C."/>
            <person name="Hempe F."/>
            <person name="Henrissat B."/>
            <person name="Hoppner M.P."/>
            <person name="Ishida K.-I."/>
            <person name="Kim E."/>
            <person name="Koreny L."/>
            <person name="Kroth P.G."/>
            <person name="Liu Y."/>
            <person name="Malik S.-B."/>
            <person name="Maier U.G."/>
            <person name="McRose D."/>
            <person name="Mock T."/>
            <person name="Neilson J.A."/>
            <person name="Onodera N.T."/>
            <person name="Poole A.M."/>
            <person name="Pritham E.J."/>
            <person name="Richards T.A."/>
            <person name="Rocap G."/>
            <person name="Roy S.W."/>
            <person name="Sarai C."/>
            <person name="Schaack S."/>
            <person name="Shirato S."/>
            <person name="Slamovits C.H."/>
            <person name="Spencer D.F."/>
            <person name="Suzuki S."/>
            <person name="Worden A.Z."/>
            <person name="Zauner S."/>
            <person name="Barry K."/>
            <person name="Bell C."/>
            <person name="Bharti A.K."/>
            <person name="Crow J.A."/>
            <person name="Grimwood J."/>
            <person name="Kramer R."/>
            <person name="Lindquist E."/>
            <person name="Lucas S."/>
            <person name="Salamov A."/>
            <person name="McFadden G.I."/>
            <person name="Lane C.E."/>
            <person name="Keeling P.J."/>
            <person name="Gray M.W."/>
            <person name="Grigoriev I.V."/>
            <person name="Archibald J.M."/>
        </authorList>
    </citation>
    <scope>NUCLEOTIDE SEQUENCE</scope>
    <source>
        <strain evidence="4">CCMP2712</strain>
    </source>
</reference>
<dbReference type="HOGENOM" id="CLU_1921103_0_0_1"/>
<evidence type="ECO:0000313" key="4">
    <source>
        <dbReference type="Proteomes" id="UP000011087"/>
    </source>
</evidence>
<dbReference type="PaxDb" id="55529-EKX31907"/>
<dbReference type="Proteomes" id="UP000011087">
    <property type="component" value="Unassembled WGS sequence"/>
</dbReference>
<reference evidence="3" key="3">
    <citation type="submission" date="2016-03" db="UniProtKB">
        <authorList>
            <consortium name="EnsemblProtists"/>
        </authorList>
    </citation>
    <scope>IDENTIFICATION</scope>
</reference>
<protein>
    <submittedName>
        <fullName evidence="2 3">Uncharacterized protein</fullName>
    </submittedName>
</protein>
<dbReference type="EnsemblProtists" id="EKX31907">
    <property type="protein sequence ID" value="EKX31907"/>
    <property type="gene ID" value="GUITHDRAFT_121906"/>
</dbReference>
<evidence type="ECO:0000256" key="1">
    <source>
        <dbReference type="SAM" id="Phobius"/>
    </source>
</evidence>
<keyword evidence="1" id="KW-0812">Transmembrane</keyword>
<gene>
    <name evidence="2" type="ORF">GUITHDRAFT_121906</name>
</gene>
<dbReference type="EMBL" id="JH993226">
    <property type="protein sequence ID" value="EKX31907.1"/>
    <property type="molecule type" value="Genomic_DNA"/>
</dbReference>
<dbReference type="KEGG" id="gtt:GUITHDRAFT_121906"/>